<sequence length="137" mass="15277">MKRTLQRSGLAIALLGIAFAFNTNTASADQRLLLINPGSGSSCHSHTCGIPKLGFYGRITCQGLRVTQVVRGSEAWRIGLEPGDVIVKIDNVRIHDEHDYRFAMRNAGRHIDLLVRDTRGRGLFWVHAHLDGGLYRR</sequence>
<dbReference type="OrthoDB" id="265657at2"/>
<dbReference type="Proteomes" id="UP000006860">
    <property type="component" value="Chromosome"/>
</dbReference>
<dbReference type="HOGENOM" id="CLU_1863688_0_0_0"/>
<evidence type="ECO:0000313" key="3">
    <source>
        <dbReference type="EMBL" id="ADY58963.1"/>
    </source>
</evidence>
<dbReference type="Gene3D" id="2.30.42.10">
    <property type="match status" value="1"/>
</dbReference>
<dbReference type="eggNOG" id="COG0265">
    <property type="taxonomic scope" value="Bacteria"/>
</dbReference>
<evidence type="ECO:0000256" key="1">
    <source>
        <dbReference type="SAM" id="SignalP"/>
    </source>
</evidence>
<keyword evidence="4" id="KW-1185">Reference proteome</keyword>
<dbReference type="AlphaFoldDB" id="F0SNS7"/>
<dbReference type="InterPro" id="IPR041489">
    <property type="entry name" value="PDZ_6"/>
</dbReference>
<dbReference type="InterPro" id="IPR036034">
    <property type="entry name" value="PDZ_sf"/>
</dbReference>
<dbReference type="Pfam" id="PF17820">
    <property type="entry name" value="PDZ_6"/>
    <property type="match status" value="1"/>
</dbReference>
<organism evidence="3 4">
    <name type="scientific">Rubinisphaera brasiliensis (strain ATCC 49424 / DSM 5305 / JCM 21570 / IAM 15109 / NBRC 103401 / IFAM 1448)</name>
    <name type="common">Planctomyces brasiliensis</name>
    <dbReference type="NCBI Taxonomy" id="756272"/>
    <lineage>
        <taxon>Bacteria</taxon>
        <taxon>Pseudomonadati</taxon>
        <taxon>Planctomycetota</taxon>
        <taxon>Planctomycetia</taxon>
        <taxon>Planctomycetales</taxon>
        <taxon>Planctomycetaceae</taxon>
        <taxon>Rubinisphaera</taxon>
    </lineage>
</organism>
<feature type="signal peptide" evidence="1">
    <location>
        <begin position="1"/>
        <end position="28"/>
    </location>
</feature>
<accession>F0SNS7</accession>
<evidence type="ECO:0000259" key="2">
    <source>
        <dbReference type="PROSITE" id="PS50106"/>
    </source>
</evidence>
<keyword evidence="1" id="KW-0732">Signal</keyword>
<proteinExistence type="predicted"/>
<dbReference type="SUPFAM" id="SSF50156">
    <property type="entry name" value="PDZ domain-like"/>
    <property type="match status" value="1"/>
</dbReference>
<protein>
    <submittedName>
        <fullName evidence="3">PDZ/DHR/GLGF domain protein</fullName>
    </submittedName>
</protein>
<name>F0SNS7_RUBBR</name>
<reference evidence="4" key="1">
    <citation type="submission" date="2011-02" db="EMBL/GenBank/DDBJ databases">
        <title>The complete genome of Planctomyces brasiliensis DSM 5305.</title>
        <authorList>
            <person name="Lucas S."/>
            <person name="Copeland A."/>
            <person name="Lapidus A."/>
            <person name="Bruce D."/>
            <person name="Goodwin L."/>
            <person name="Pitluck S."/>
            <person name="Kyrpides N."/>
            <person name="Mavromatis K."/>
            <person name="Pagani I."/>
            <person name="Ivanova N."/>
            <person name="Ovchinnikova G."/>
            <person name="Lu M."/>
            <person name="Detter J.C."/>
            <person name="Han C."/>
            <person name="Land M."/>
            <person name="Hauser L."/>
            <person name="Markowitz V."/>
            <person name="Cheng J.-F."/>
            <person name="Hugenholtz P."/>
            <person name="Woyke T."/>
            <person name="Wu D."/>
            <person name="Tindall B."/>
            <person name="Pomrenke H.G."/>
            <person name="Brambilla E."/>
            <person name="Klenk H.-P."/>
            <person name="Eisen J.A."/>
        </authorList>
    </citation>
    <scope>NUCLEOTIDE SEQUENCE [LARGE SCALE GENOMIC DNA]</scope>
    <source>
        <strain evidence="4">ATCC 49424 / DSM 5305 / JCM 21570 / NBRC 103401 / IFAM 1448</strain>
    </source>
</reference>
<dbReference type="EMBL" id="CP002546">
    <property type="protein sequence ID" value="ADY58963.1"/>
    <property type="molecule type" value="Genomic_DNA"/>
</dbReference>
<evidence type="ECO:0000313" key="4">
    <source>
        <dbReference type="Proteomes" id="UP000006860"/>
    </source>
</evidence>
<gene>
    <name evidence="3" type="ordered locus">Plabr_1351</name>
</gene>
<feature type="chain" id="PRO_5003260672" evidence="1">
    <location>
        <begin position="29"/>
        <end position="137"/>
    </location>
</feature>
<dbReference type="SMART" id="SM00228">
    <property type="entry name" value="PDZ"/>
    <property type="match status" value="1"/>
</dbReference>
<feature type="domain" description="PDZ" evidence="2">
    <location>
        <begin position="63"/>
        <end position="119"/>
    </location>
</feature>
<dbReference type="InterPro" id="IPR001478">
    <property type="entry name" value="PDZ"/>
</dbReference>
<dbReference type="KEGG" id="pbs:Plabr_1351"/>
<dbReference type="PROSITE" id="PS50106">
    <property type="entry name" value="PDZ"/>
    <property type="match status" value="1"/>
</dbReference>
<dbReference type="RefSeq" id="WP_013627694.1">
    <property type="nucleotide sequence ID" value="NC_015174.1"/>
</dbReference>